<dbReference type="InterPro" id="IPR011333">
    <property type="entry name" value="SKP1/BTB/POZ_sf"/>
</dbReference>
<feature type="compositionally biased region" description="Polar residues" evidence="1">
    <location>
        <begin position="212"/>
        <end position="231"/>
    </location>
</feature>
<keyword evidence="4" id="KW-1185">Reference proteome</keyword>
<sequence length="237" mass="26659">MTEVRDIGEAKSTTTFIKSPLITIIVNGGESTEESFQIHQDLLIARSDYFKNALNAHWAESNDRTLRMPDVDSEAMAVYLEFLYTDKLPVSQRTEDGVPDFPWLAKVYVLAEQLMDSTAKNAVMHGFFSQMRTPDTNGAFWFPADIVQTVYDGTASPTNPARRLLVDLYHDYGTEVWLKDPEDELPRDFLLELSQVMIKSSKRNAPLPIPASNVQQYLENASEGQENTGSESGAKEK</sequence>
<dbReference type="PANTHER" id="PTHR47843">
    <property type="entry name" value="BTB DOMAIN-CONTAINING PROTEIN-RELATED"/>
    <property type="match status" value="1"/>
</dbReference>
<dbReference type="RefSeq" id="XP_033676933.1">
    <property type="nucleotide sequence ID" value="XM_033832335.1"/>
</dbReference>
<dbReference type="InterPro" id="IPR000210">
    <property type="entry name" value="BTB/POZ_dom"/>
</dbReference>
<dbReference type="GeneID" id="54585665"/>
<dbReference type="SUPFAM" id="SSF54695">
    <property type="entry name" value="POZ domain"/>
    <property type="match status" value="1"/>
</dbReference>
<dbReference type="AlphaFoldDB" id="A0A6A6HVJ7"/>
<proteinExistence type="predicted"/>
<dbReference type="PROSITE" id="PS50097">
    <property type="entry name" value="BTB"/>
    <property type="match status" value="1"/>
</dbReference>
<accession>A0A6A6HVJ7</accession>
<dbReference type="Proteomes" id="UP000800094">
    <property type="component" value="Unassembled WGS sequence"/>
</dbReference>
<dbReference type="Pfam" id="PF00651">
    <property type="entry name" value="BTB"/>
    <property type="match status" value="1"/>
</dbReference>
<dbReference type="Gene3D" id="3.30.710.10">
    <property type="entry name" value="Potassium Channel Kv1.1, Chain A"/>
    <property type="match status" value="1"/>
</dbReference>
<name>A0A6A6HVJ7_9PLEO</name>
<evidence type="ECO:0000256" key="1">
    <source>
        <dbReference type="SAM" id="MobiDB-lite"/>
    </source>
</evidence>
<evidence type="ECO:0000313" key="3">
    <source>
        <dbReference type="EMBL" id="KAF2241929.1"/>
    </source>
</evidence>
<dbReference type="PANTHER" id="PTHR47843:SF2">
    <property type="entry name" value="BTB DOMAIN-CONTAINING PROTEIN"/>
    <property type="match status" value="1"/>
</dbReference>
<reference evidence="3" key="1">
    <citation type="journal article" date="2020" name="Stud. Mycol.">
        <title>101 Dothideomycetes genomes: a test case for predicting lifestyles and emergence of pathogens.</title>
        <authorList>
            <person name="Haridas S."/>
            <person name="Albert R."/>
            <person name="Binder M."/>
            <person name="Bloem J."/>
            <person name="Labutti K."/>
            <person name="Salamov A."/>
            <person name="Andreopoulos B."/>
            <person name="Baker S."/>
            <person name="Barry K."/>
            <person name="Bills G."/>
            <person name="Bluhm B."/>
            <person name="Cannon C."/>
            <person name="Castanera R."/>
            <person name="Culley D."/>
            <person name="Daum C."/>
            <person name="Ezra D."/>
            <person name="Gonzalez J."/>
            <person name="Henrissat B."/>
            <person name="Kuo A."/>
            <person name="Liang C."/>
            <person name="Lipzen A."/>
            <person name="Lutzoni F."/>
            <person name="Magnuson J."/>
            <person name="Mondo S."/>
            <person name="Nolan M."/>
            <person name="Ohm R."/>
            <person name="Pangilinan J."/>
            <person name="Park H.-J."/>
            <person name="Ramirez L."/>
            <person name="Alfaro M."/>
            <person name="Sun H."/>
            <person name="Tritt A."/>
            <person name="Yoshinaga Y."/>
            <person name="Zwiers L.-H."/>
            <person name="Turgeon B."/>
            <person name="Goodwin S."/>
            <person name="Spatafora J."/>
            <person name="Crous P."/>
            <person name="Grigoriev I."/>
        </authorList>
    </citation>
    <scope>NUCLEOTIDE SEQUENCE</scope>
    <source>
        <strain evidence="3">CBS 122368</strain>
    </source>
</reference>
<feature type="domain" description="BTB" evidence="2">
    <location>
        <begin position="20"/>
        <end position="92"/>
    </location>
</feature>
<protein>
    <recommendedName>
        <fullName evidence="2">BTB domain-containing protein</fullName>
    </recommendedName>
</protein>
<organism evidence="3 4">
    <name type="scientific">Trematosphaeria pertusa</name>
    <dbReference type="NCBI Taxonomy" id="390896"/>
    <lineage>
        <taxon>Eukaryota</taxon>
        <taxon>Fungi</taxon>
        <taxon>Dikarya</taxon>
        <taxon>Ascomycota</taxon>
        <taxon>Pezizomycotina</taxon>
        <taxon>Dothideomycetes</taxon>
        <taxon>Pleosporomycetidae</taxon>
        <taxon>Pleosporales</taxon>
        <taxon>Massarineae</taxon>
        <taxon>Trematosphaeriaceae</taxon>
        <taxon>Trematosphaeria</taxon>
    </lineage>
</organism>
<evidence type="ECO:0000259" key="2">
    <source>
        <dbReference type="PROSITE" id="PS50097"/>
    </source>
</evidence>
<feature type="region of interest" description="Disordered" evidence="1">
    <location>
        <begin position="204"/>
        <end position="237"/>
    </location>
</feature>
<evidence type="ECO:0000313" key="4">
    <source>
        <dbReference type="Proteomes" id="UP000800094"/>
    </source>
</evidence>
<dbReference type="SMART" id="SM00225">
    <property type="entry name" value="BTB"/>
    <property type="match status" value="1"/>
</dbReference>
<dbReference type="EMBL" id="ML987209">
    <property type="protein sequence ID" value="KAF2241929.1"/>
    <property type="molecule type" value="Genomic_DNA"/>
</dbReference>
<dbReference type="CDD" id="cd18186">
    <property type="entry name" value="BTB_POZ_ZBTB_KLHL-like"/>
    <property type="match status" value="1"/>
</dbReference>
<dbReference type="OrthoDB" id="1022638at2759"/>
<gene>
    <name evidence="3" type="ORF">BU26DRAFT_555677</name>
</gene>